<protein>
    <submittedName>
        <fullName evidence="2">HdeD family acid-resistance protein</fullName>
    </submittedName>
</protein>
<dbReference type="AlphaFoldDB" id="A0A7Y6DZL5"/>
<feature type="transmembrane region" description="Helical" evidence="1">
    <location>
        <begin position="131"/>
        <end position="150"/>
    </location>
</feature>
<dbReference type="InterPro" id="IPR005325">
    <property type="entry name" value="DUF308_memb"/>
</dbReference>
<dbReference type="PANTHER" id="PTHR34989">
    <property type="entry name" value="PROTEIN HDED"/>
    <property type="match status" value="1"/>
</dbReference>
<keyword evidence="1" id="KW-1133">Transmembrane helix</keyword>
<feature type="transmembrane region" description="Helical" evidence="1">
    <location>
        <begin position="21"/>
        <end position="39"/>
    </location>
</feature>
<organism evidence="2 3">
    <name type="scientific">Cellulomonas humilata</name>
    <dbReference type="NCBI Taxonomy" id="144055"/>
    <lineage>
        <taxon>Bacteria</taxon>
        <taxon>Bacillati</taxon>
        <taxon>Actinomycetota</taxon>
        <taxon>Actinomycetes</taxon>
        <taxon>Micrococcales</taxon>
        <taxon>Cellulomonadaceae</taxon>
        <taxon>Cellulomonas</taxon>
    </lineage>
</organism>
<reference evidence="2 3" key="1">
    <citation type="submission" date="2020-05" db="EMBL/GenBank/DDBJ databases">
        <title>Genome Sequencing of Type Strains.</title>
        <authorList>
            <person name="Lemaire J.F."/>
            <person name="Inderbitzin P."/>
            <person name="Gregorio O.A."/>
            <person name="Collins S.B."/>
            <person name="Wespe N."/>
            <person name="Knight-Connoni V."/>
        </authorList>
    </citation>
    <scope>NUCLEOTIDE SEQUENCE [LARGE SCALE GENOMIC DNA]</scope>
    <source>
        <strain evidence="2 3">ATCC 25174</strain>
    </source>
</reference>
<keyword evidence="1" id="KW-0472">Membrane</keyword>
<evidence type="ECO:0000313" key="3">
    <source>
        <dbReference type="Proteomes" id="UP000565724"/>
    </source>
</evidence>
<evidence type="ECO:0000313" key="2">
    <source>
        <dbReference type="EMBL" id="NUU19252.1"/>
    </source>
</evidence>
<proteinExistence type="predicted"/>
<comment type="caution">
    <text evidence="2">The sequence shown here is derived from an EMBL/GenBank/DDBJ whole genome shotgun (WGS) entry which is preliminary data.</text>
</comment>
<accession>A0A7Y6DZL5</accession>
<dbReference type="GO" id="GO:0005886">
    <property type="term" value="C:plasma membrane"/>
    <property type="evidence" value="ECO:0007669"/>
    <property type="project" value="TreeGrafter"/>
</dbReference>
<keyword evidence="1" id="KW-0812">Transmembrane</keyword>
<dbReference type="RefSeq" id="WP_175349152.1">
    <property type="nucleotide sequence ID" value="NZ_JABMCI010000070.1"/>
</dbReference>
<gene>
    <name evidence="2" type="ORF">HP550_18540</name>
</gene>
<dbReference type="Pfam" id="PF03729">
    <property type="entry name" value="DUF308"/>
    <property type="match status" value="2"/>
</dbReference>
<feature type="transmembrane region" description="Helical" evidence="1">
    <location>
        <begin position="45"/>
        <end position="66"/>
    </location>
</feature>
<evidence type="ECO:0000256" key="1">
    <source>
        <dbReference type="SAM" id="Phobius"/>
    </source>
</evidence>
<dbReference type="PANTHER" id="PTHR34989:SF1">
    <property type="entry name" value="PROTEIN HDED"/>
    <property type="match status" value="1"/>
</dbReference>
<name>A0A7Y6DZL5_9CELL</name>
<sequence length="195" mass="21069">MSDELTADVSSALRRIWWLPILRGVVLVILGLFMLVQPLGTVKALVWVFGVFAIIDGLVAIAQWLGNRKEPGAGWWLISGLVGIAFGVTAVVWTGPTAQVIFYLIALWVLVLGILSVIAAVVLYRSRDIGWYWVLTFGLIAFLFGLLLIMNPQTSVSVIVVLLGLYAFVGGVVLIVSGFATKQLAKQLDQGSATV</sequence>
<dbReference type="EMBL" id="JABMCI010000070">
    <property type="protein sequence ID" value="NUU19252.1"/>
    <property type="molecule type" value="Genomic_DNA"/>
</dbReference>
<keyword evidence="3" id="KW-1185">Reference proteome</keyword>
<feature type="transmembrane region" description="Helical" evidence="1">
    <location>
        <begin position="100"/>
        <end position="124"/>
    </location>
</feature>
<feature type="transmembrane region" description="Helical" evidence="1">
    <location>
        <begin position="73"/>
        <end position="94"/>
    </location>
</feature>
<feature type="transmembrane region" description="Helical" evidence="1">
    <location>
        <begin position="156"/>
        <end position="180"/>
    </location>
</feature>
<dbReference type="Proteomes" id="UP000565724">
    <property type="component" value="Unassembled WGS sequence"/>
</dbReference>
<dbReference type="InterPro" id="IPR052712">
    <property type="entry name" value="Acid_resist_chaperone_HdeD"/>
</dbReference>